<evidence type="ECO:0000256" key="1">
    <source>
        <dbReference type="ARBA" id="ARBA00012528"/>
    </source>
</evidence>
<evidence type="ECO:0000313" key="4">
    <source>
        <dbReference type="EMBL" id="MBA5607724.1"/>
    </source>
</evidence>
<evidence type="ECO:0000256" key="2">
    <source>
        <dbReference type="ARBA" id="ARBA00034247"/>
    </source>
</evidence>
<feature type="domain" description="GGDEF" evidence="3">
    <location>
        <begin position="219"/>
        <end position="343"/>
    </location>
</feature>
<dbReference type="SUPFAM" id="SSF55073">
    <property type="entry name" value="Nucleotide cyclase"/>
    <property type="match status" value="1"/>
</dbReference>
<gene>
    <name evidence="4" type="ORF">H3H36_20415</name>
</gene>
<dbReference type="GO" id="GO:1902201">
    <property type="term" value="P:negative regulation of bacterial-type flagellum-dependent cell motility"/>
    <property type="evidence" value="ECO:0007669"/>
    <property type="project" value="TreeGrafter"/>
</dbReference>
<dbReference type="SMART" id="SM00267">
    <property type="entry name" value="GGDEF"/>
    <property type="match status" value="1"/>
</dbReference>
<dbReference type="EC" id="2.7.7.65" evidence="1"/>
<dbReference type="PROSITE" id="PS50887">
    <property type="entry name" value="GGDEF"/>
    <property type="match status" value="1"/>
</dbReference>
<evidence type="ECO:0000313" key="5">
    <source>
        <dbReference type="Proteomes" id="UP000566711"/>
    </source>
</evidence>
<sequence length="343" mass="37113">MSHRTEPLSDSERLQGLLTMARELLQIDEPSAVLRLAGRAIVELSGATEALLLIGGESPLGVAFGCDGTASSAHVQHPWYAAAHARMTGGPSVPAPTGTLMVAVPQAQPIAVLLAACPVGSTPEIARRQAATLETALELTAATLGRIQVRSSLEQLVTTQYTQLAERTQEHADELARRDLAARDMLSLSLTDVLTGLNNRRGFFVRTEPLFRLAQRQHRGSALVYVDIDALKVVNDTLGHAVGDQMIRDAAAVLRASLRDADVLARMGGDEFVAYALDEAQPHALLSRLQQALDAFNRLRQRPYLLSLSAGMVSCDPAASTTLSDYIQQADDAMYEHKRRRLH</sequence>
<dbReference type="PANTHER" id="PTHR45138:SF9">
    <property type="entry name" value="DIGUANYLATE CYCLASE DGCM-RELATED"/>
    <property type="match status" value="1"/>
</dbReference>
<dbReference type="InterPro" id="IPR043128">
    <property type="entry name" value="Rev_trsase/Diguanyl_cyclase"/>
</dbReference>
<comment type="catalytic activity">
    <reaction evidence="2">
        <text>2 GTP = 3',3'-c-di-GMP + 2 diphosphate</text>
        <dbReference type="Rhea" id="RHEA:24898"/>
        <dbReference type="ChEBI" id="CHEBI:33019"/>
        <dbReference type="ChEBI" id="CHEBI:37565"/>
        <dbReference type="ChEBI" id="CHEBI:58805"/>
        <dbReference type="EC" id="2.7.7.65"/>
    </reaction>
</comment>
<dbReference type="InterPro" id="IPR050469">
    <property type="entry name" value="Diguanylate_Cyclase"/>
</dbReference>
<dbReference type="AlphaFoldDB" id="A0A7W2EKT8"/>
<dbReference type="Proteomes" id="UP000566711">
    <property type="component" value="Unassembled WGS sequence"/>
</dbReference>
<keyword evidence="5" id="KW-1185">Reference proteome</keyword>
<dbReference type="InterPro" id="IPR000160">
    <property type="entry name" value="GGDEF_dom"/>
</dbReference>
<dbReference type="EMBL" id="JACEZS010000020">
    <property type="protein sequence ID" value="MBA5607724.1"/>
    <property type="molecule type" value="Genomic_DNA"/>
</dbReference>
<name>A0A7W2EKT8_9BURK</name>
<dbReference type="NCBIfam" id="TIGR00254">
    <property type="entry name" value="GGDEF"/>
    <property type="match status" value="1"/>
</dbReference>
<dbReference type="InterPro" id="IPR029787">
    <property type="entry name" value="Nucleotide_cyclase"/>
</dbReference>
<dbReference type="GO" id="GO:0005886">
    <property type="term" value="C:plasma membrane"/>
    <property type="evidence" value="ECO:0007669"/>
    <property type="project" value="TreeGrafter"/>
</dbReference>
<dbReference type="GO" id="GO:0052621">
    <property type="term" value="F:diguanylate cyclase activity"/>
    <property type="evidence" value="ECO:0007669"/>
    <property type="project" value="UniProtKB-EC"/>
</dbReference>
<dbReference type="GO" id="GO:0043709">
    <property type="term" value="P:cell adhesion involved in single-species biofilm formation"/>
    <property type="evidence" value="ECO:0007669"/>
    <property type="project" value="TreeGrafter"/>
</dbReference>
<protein>
    <recommendedName>
        <fullName evidence="1">diguanylate cyclase</fullName>
        <ecNumber evidence="1">2.7.7.65</ecNumber>
    </recommendedName>
</protein>
<dbReference type="CDD" id="cd01949">
    <property type="entry name" value="GGDEF"/>
    <property type="match status" value="1"/>
</dbReference>
<organism evidence="4 5">
    <name type="scientific">Rugamonas fusca</name>
    <dbReference type="NCBI Taxonomy" id="2758568"/>
    <lineage>
        <taxon>Bacteria</taxon>
        <taxon>Pseudomonadati</taxon>
        <taxon>Pseudomonadota</taxon>
        <taxon>Betaproteobacteria</taxon>
        <taxon>Burkholderiales</taxon>
        <taxon>Oxalobacteraceae</taxon>
        <taxon>Telluria group</taxon>
        <taxon>Rugamonas</taxon>
    </lineage>
</organism>
<dbReference type="Pfam" id="PF00990">
    <property type="entry name" value="GGDEF"/>
    <property type="match status" value="1"/>
</dbReference>
<dbReference type="Gene3D" id="3.30.70.270">
    <property type="match status" value="1"/>
</dbReference>
<proteinExistence type="predicted"/>
<comment type="caution">
    <text evidence="4">The sequence shown here is derived from an EMBL/GenBank/DDBJ whole genome shotgun (WGS) entry which is preliminary data.</text>
</comment>
<dbReference type="PANTHER" id="PTHR45138">
    <property type="entry name" value="REGULATORY COMPONENTS OF SENSORY TRANSDUCTION SYSTEM"/>
    <property type="match status" value="1"/>
</dbReference>
<reference evidence="4 5" key="1">
    <citation type="submission" date="2020-07" db="EMBL/GenBank/DDBJ databases">
        <title>Novel species isolated from subtropical streams in China.</title>
        <authorList>
            <person name="Lu H."/>
        </authorList>
    </citation>
    <scope>NUCLEOTIDE SEQUENCE [LARGE SCALE GENOMIC DNA]</scope>
    <source>
        <strain evidence="4 5">FT3S</strain>
    </source>
</reference>
<evidence type="ECO:0000259" key="3">
    <source>
        <dbReference type="PROSITE" id="PS50887"/>
    </source>
</evidence>
<accession>A0A7W2EKT8</accession>